<dbReference type="WBParaSite" id="Gr19_v10_g17025.t1">
    <property type="protein sequence ID" value="Gr19_v10_g17025.t1"/>
    <property type="gene ID" value="Gr19_v10_g17025"/>
</dbReference>
<protein>
    <recommendedName>
        <fullName evidence="4">Small ribosomal subunit protein uS5</fullName>
    </recommendedName>
    <alternativeName>
        <fullName evidence="5">40S ribosomal protein S2</fullName>
    </alternativeName>
</protein>
<dbReference type="PROSITE" id="PS50102">
    <property type="entry name" value="RRM"/>
    <property type="match status" value="2"/>
</dbReference>
<name>A0A914HGR6_GLORO</name>
<keyword evidence="2 7" id="KW-0689">Ribosomal protein</keyword>
<feature type="domain" description="S5 DRBM" evidence="11">
    <location>
        <begin position="701"/>
        <end position="764"/>
    </location>
</feature>
<dbReference type="PANTHER" id="PTHR13718:SF4">
    <property type="entry name" value="40S RIBOSOMAL PROTEIN S2"/>
    <property type="match status" value="1"/>
</dbReference>
<dbReference type="Pfam" id="PF00076">
    <property type="entry name" value="RRM_1"/>
    <property type="match status" value="1"/>
</dbReference>
<evidence type="ECO:0000313" key="13">
    <source>
        <dbReference type="WBParaSite" id="Gr19_v10_g17025.t1"/>
    </source>
</evidence>
<feature type="region of interest" description="Disordered" evidence="9">
    <location>
        <begin position="127"/>
        <end position="155"/>
    </location>
</feature>
<dbReference type="SUPFAM" id="SSF54928">
    <property type="entry name" value="RNA-binding domain, RBD"/>
    <property type="match status" value="2"/>
</dbReference>
<dbReference type="InterPro" id="IPR018192">
    <property type="entry name" value="Ribosomal_uS5_N_CS"/>
</dbReference>
<evidence type="ECO:0000256" key="6">
    <source>
        <dbReference type="PROSITE-ProRule" id="PRU00176"/>
    </source>
</evidence>
<dbReference type="SUPFAM" id="SSF54211">
    <property type="entry name" value="Ribosomal protein S5 domain 2-like"/>
    <property type="match status" value="1"/>
</dbReference>
<dbReference type="PANTHER" id="PTHR13718">
    <property type="entry name" value="RIBOSOMAL S SUBUNIT"/>
    <property type="match status" value="1"/>
</dbReference>
<dbReference type="GO" id="GO:0006412">
    <property type="term" value="P:translation"/>
    <property type="evidence" value="ECO:0007669"/>
    <property type="project" value="InterPro"/>
</dbReference>
<dbReference type="Proteomes" id="UP000887572">
    <property type="component" value="Unplaced"/>
</dbReference>
<dbReference type="InterPro" id="IPR035979">
    <property type="entry name" value="RBD_domain_sf"/>
</dbReference>
<feature type="compositionally biased region" description="Basic residues" evidence="9">
    <location>
        <begin position="637"/>
        <end position="651"/>
    </location>
</feature>
<feature type="region of interest" description="Disordered" evidence="9">
    <location>
        <begin position="337"/>
        <end position="372"/>
    </location>
</feature>
<reference evidence="13" key="1">
    <citation type="submission" date="2022-11" db="UniProtKB">
        <authorList>
            <consortium name="WormBaseParasite"/>
        </authorList>
    </citation>
    <scope>IDENTIFICATION</scope>
</reference>
<dbReference type="InterPro" id="IPR020568">
    <property type="entry name" value="Ribosomal_Su5_D2-typ_SF"/>
</dbReference>
<keyword evidence="3 7" id="KW-0687">Ribonucleoprotein</keyword>
<dbReference type="Gene3D" id="3.30.70.330">
    <property type="match status" value="2"/>
</dbReference>
<dbReference type="SUPFAM" id="SSF54768">
    <property type="entry name" value="dsRNA-binding domain-like"/>
    <property type="match status" value="1"/>
</dbReference>
<proteinExistence type="inferred from homology"/>
<dbReference type="FunFam" id="3.30.230.10:FF:000004">
    <property type="entry name" value="40S ribosomal protein S2"/>
    <property type="match status" value="1"/>
</dbReference>
<evidence type="ECO:0000259" key="10">
    <source>
        <dbReference type="PROSITE" id="PS50102"/>
    </source>
</evidence>
<accession>A0A914HGR6</accession>
<organism evidence="12 13">
    <name type="scientific">Globodera rostochiensis</name>
    <name type="common">Golden nematode worm</name>
    <name type="synonym">Heterodera rostochiensis</name>
    <dbReference type="NCBI Taxonomy" id="31243"/>
    <lineage>
        <taxon>Eukaryota</taxon>
        <taxon>Metazoa</taxon>
        <taxon>Ecdysozoa</taxon>
        <taxon>Nematoda</taxon>
        <taxon>Chromadorea</taxon>
        <taxon>Rhabditida</taxon>
        <taxon>Tylenchina</taxon>
        <taxon>Tylenchomorpha</taxon>
        <taxon>Tylenchoidea</taxon>
        <taxon>Heteroderidae</taxon>
        <taxon>Heteroderinae</taxon>
        <taxon>Globodera</taxon>
    </lineage>
</organism>
<dbReference type="GO" id="GO:0003723">
    <property type="term" value="F:RNA binding"/>
    <property type="evidence" value="ECO:0007669"/>
    <property type="project" value="UniProtKB-UniRule"/>
</dbReference>
<evidence type="ECO:0000256" key="4">
    <source>
        <dbReference type="ARBA" id="ARBA00035255"/>
    </source>
</evidence>
<evidence type="ECO:0000256" key="2">
    <source>
        <dbReference type="ARBA" id="ARBA00022980"/>
    </source>
</evidence>
<dbReference type="Gene3D" id="3.30.230.10">
    <property type="match status" value="1"/>
</dbReference>
<feature type="region of interest" description="Disordered" evidence="9">
    <location>
        <begin position="632"/>
        <end position="658"/>
    </location>
</feature>
<evidence type="ECO:0000256" key="7">
    <source>
        <dbReference type="PROSITE-ProRule" id="PRU00268"/>
    </source>
</evidence>
<evidence type="ECO:0000256" key="8">
    <source>
        <dbReference type="RuleBase" id="RU003823"/>
    </source>
</evidence>
<dbReference type="PROSITE" id="PS50881">
    <property type="entry name" value="S5_DSRBD"/>
    <property type="match status" value="1"/>
</dbReference>
<dbReference type="InterPro" id="IPR005711">
    <property type="entry name" value="Ribosomal_uS5_euk/arc"/>
</dbReference>
<evidence type="ECO:0000256" key="9">
    <source>
        <dbReference type="SAM" id="MobiDB-lite"/>
    </source>
</evidence>
<feature type="domain" description="RRM" evidence="10">
    <location>
        <begin position="263"/>
        <end position="342"/>
    </location>
</feature>
<evidence type="ECO:0000313" key="12">
    <source>
        <dbReference type="Proteomes" id="UP000887572"/>
    </source>
</evidence>
<dbReference type="PROSITE" id="PS00585">
    <property type="entry name" value="RIBOSOMAL_S5"/>
    <property type="match status" value="1"/>
</dbReference>
<sequence length="875" mass="96331">MTPIKHEPEYVVVARSADEEAERIELPTNSEDSNTLGLQTLNVLVFLNYTIPNFFRIDTSGTKFYPPSDGWADKVFVVLSQYQQPPETATKNAVKKSDQNAKRRKLMVESDDESLCNSCDSDAIDPMDGRKGITNEATRNAAKRQQGASKQKRMMGKELVGQSADGTNEQQEGDTSNRIVDLLIMGLPFELTEDQLRVHFESFGKVVHCEIKTQRGHLSNRGFGFIQMADLDSQKRVLKQKHHIIGDRECQVKIPFSKNALSSKIFVGRLRDGITPIELKKHFMEEAHKIDPDSSVTDVYIPRPFRSFAFVTFSTPVVAKELIKMGQVELKDSAVSISSAHSTRPQEAVHSSLHHPSPFSPPHPANLPADESYSSSDIYSTYGPTKWEYEEMAAASKRLTTPTSGIQQSRSAGPMFTGPIHQQLHQQPFNAYQHPPAAAGSQMLNQLETLNLNNIGMPQEVVNAAIKALVAAAASSNIHQHGEPSHRASSSNHLAQQQFVRYQSLSPPQPTSAASTTMSRSPMYSQPLTFKRRIFSPDRKSVLVLDKHSFLHNYIILSIFEFHLLFVSLKIKKEDVMETHESCQEIETGILASFGFGIVFSFLGSGARRCLQAPSGKISNSIVCGFGGAAPAGRGRGGPRGRGRGAPRGRGRGKDGEKEWAPVTKLGRLVKDRKITKIEEIYLHSLPIKEFEIIDLLLSGLKDEVLKIMPVQKQTRAGQRTRFKAFVAIGDHDGHVGLGVKCSKEVATAIRGAIIAAKLAIIPVRRGYWGNKLGKPHTVPCKVTGKCASVLVRLIPAPRGTGIVGAPVPKKLLQMAGIDDCYTSAVGQTATLGNFAKATYYAIQRTYSYLTPDLWKENELPRNPMDHIGGGPATQ</sequence>
<feature type="domain" description="RRM" evidence="10">
    <location>
        <begin position="180"/>
        <end position="259"/>
    </location>
</feature>
<dbReference type="Pfam" id="PF03719">
    <property type="entry name" value="Ribosomal_S5_C"/>
    <property type="match status" value="1"/>
</dbReference>
<evidence type="ECO:0000259" key="11">
    <source>
        <dbReference type="PROSITE" id="PS50881"/>
    </source>
</evidence>
<dbReference type="NCBIfam" id="TIGR01020">
    <property type="entry name" value="uS5_euk_arch"/>
    <property type="match status" value="1"/>
</dbReference>
<dbReference type="InterPro" id="IPR014721">
    <property type="entry name" value="Ribsml_uS5_D2-typ_fold_subgr"/>
</dbReference>
<dbReference type="AlphaFoldDB" id="A0A914HGR6"/>
<dbReference type="InterPro" id="IPR012677">
    <property type="entry name" value="Nucleotide-bd_a/b_plait_sf"/>
</dbReference>
<evidence type="ECO:0000256" key="3">
    <source>
        <dbReference type="ARBA" id="ARBA00023274"/>
    </source>
</evidence>
<evidence type="ECO:0000256" key="5">
    <source>
        <dbReference type="ARBA" id="ARBA00035407"/>
    </source>
</evidence>
<dbReference type="Gene3D" id="3.30.160.20">
    <property type="match status" value="1"/>
</dbReference>
<dbReference type="FunFam" id="3.30.160.20:FF:000002">
    <property type="entry name" value="40S ribosomal protein S2"/>
    <property type="match status" value="1"/>
</dbReference>
<dbReference type="SMART" id="SM00360">
    <property type="entry name" value="RRM"/>
    <property type="match status" value="2"/>
</dbReference>
<dbReference type="Pfam" id="PF00333">
    <property type="entry name" value="Ribosomal_S5"/>
    <property type="match status" value="1"/>
</dbReference>
<dbReference type="InterPro" id="IPR000504">
    <property type="entry name" value="RRM_dom"/>
</dbReference>
<keyword evidence="6" id="KW-0694">RNA-binding</keyword>
<dbReference type="InterPro" id="IPR000851">
    <property type="entry name" value="Ribosomal_uS5"/>
</dbReference>
<dbReference type="GO" id="GO:0022627">
    <property type="term" value="C:cytosolic small ribosomal subunit"/>
    <property type="evidence" value="ECO:0007669"/>
    <property type="project" value="TreeGrafter"/>
</dbReference>
<dbReference type="InterPro" id="IPR005324">
    <property type="entry name" value="Ribosomal_uS5_C"/>
</dbReference>
<keyword evidence="12" id="KW-1185">Reference proteome</keyword>
<dbReference type="InterPro" id="IPR013810">
    <property type="entry name" value="Ribosomal_uS5_N"/>
</dbReference>
<evidence type="ECO:0000256" key="1">
    <source>
        <dbReference type="ARBA" id="ARBA00008945"/>
    </source>
</evidence>
<comment type="similarity">
    <text evidence="1 8">Belongs to the universal ribosomal protein uS5 family.</text>
</comment>
<dbReference type="GO" id="GO:0003735">
    <property type="term" value="F:structural constituent of ribosome"/>
    <property type="evidence" value="ECO:0007669"/>
    <property type="project" value="UniProtKB-UniRule"/>
</dbReference>